<accession>A0A4U0Z3W8</accession>
<sequence>MLEFAYPASTGLPYIRMVVAALEWTAWPLAIVVVAYIFREPMGAIFSKINSISFPGGRADFAQQVLPNTSLEANAADGEIGGIRPFSSIDRNLSPAQIEVRDRVRKEFSELDRGDLVEVLYATVAQERLSRHFAFAYANIYGSQIEALEVLNQRGGVMSVSDAELLFRKLQEEVSQFANVTLEKYLGYLVSFEMVEISSGIVKLTSFGKDFVVWLNALGLPKDRPL</sequence>
<evidence type="ECO:0000313" key="3">
    <source>
        <dbReference type="Proteomes" id="UP000306340"/>
    </source>
</evidence>
<keyword evidence="1" id="KW-1133">Transmembrane helix</keyword>
<proteinExistence type="predicted"/>
<evidence type="ECO:0000256" key="1">
    <source>
        <dbReference type="SAM" id="Phobius"/>
    </source>
</evidence>
<organism evidence="2 3">
    <name type="scientific">Cereibacter changlensis</name>
    <dbReference type="NCBI Taxonomy" id="402884"/>
    <lineage>
        <taxon>Bacteria</taxon>
        <taxon>Pseudomonadati</taxon>
        <taxon>Pseudomonadota</taxon>
        <taxon>Alphaproteobacteria</taxon>
        <taxon>Rhodobacterales</taxon>
        <taxon>Paracoccaceae</taxon>
        <taxon>Cereibacter</taxon>
    </lineage>
</organism>
<reference evidence="2 3" key="1">
    <citation type="submission" date="2019-04" db="EMBL/GenBank/DDBJ databases">
        <title>Crypto-aerobic microbial life in anoxic (sulfidic) marine sediments.</title>
        <authorList>
            <person name="Bhattacharya S."/>
            <person name="Roy C."/>
            <person name="Mondal N."/>
            <person name="Sarkar J."/>
            <person name="Mandal S."/>
            <person name="Rameez M.J."/>
            <person name="Ghosh W."/>
        </authorList>
    </citation>
    <scope>NUCLEOTIDE SEQUENCE [LARGE SCALE GENOMIC DNA]</scope>
    <source>
        <strain evidence="2 3">SBBC</strain>
    </source>
</reference>
<keyword evidence="1" id="KW-0472">Membrane</keyword>
<gene>
    <name evidence="2" type="ORF">FAZ78_03785</name>
</gene>
<keyword evidence="1" id="KW-0812">Transmembrane</keyword>
<dbReference type="EMBL" id="SWAU01000019">
    <property type="protein sequence ID" value="TKA97896.1"/>
    <property type="molecule type" value="Genomic_DNA"/>
</dbReference>
<protein>
    <submittedName>
        <fullName evidence="2">Uncharacterized protein</fullName>
    </submittedName>
</protein>
<dbReference type="Proteomes" id="UP000306340">
    <property type="component" value="Unassembled WGS sequence"/>
</dbReference>
<dbReference type="RefSeq" id="WP_136791379.1">
    <property type="nucleotide sequence ID" value="NZ_SWAU01000019.1"/>
</dbReference>
<evidence type="ECO:0000313" key="2">
    <source>
        <dbReference type="EMBL" id="TKA97896.1"/>
    </source>
</evidence>
<name>A0A4U0Z3W8_9RHOB</name>
<dbReference type="AlphaFoldDB" id="A0A4U0Z3W8"/>
<comment type="caution">
    <text evidence="2">The sequence shown here is derived from an EMBL/GenBank/DDBJ whole genome shotgun (WGS) entry which is preliminary data.</text>
</comment>
<feature type="transmembrane region" description="Helical" evidence="1">
    <location>
        <begin position="14"/>
        <end position="38"/>
    </location>
</feature>